<accession>A0ABT5KMH9</accession>
<evidence type="ECO:0000313" key="3">
    <source>
        <dbReference type="Proteomes" id="UP001219862"/>
    </source>
</evidence>
<proteinExistence type="predicted"/>
<gene>
    <name evidence="2" type="ORF">PRZ01_02840</name>
</gene>
<organism evidence="2 3">
    <name type="scientific">Roseateles koreensis</name>
    <dbReference type="NCBI Taxonomy" id="2987526"/>
    <lineage>
        <taxon>Bacteria</taxon>
        <taxon>Pseudomonadati</taxon>
        <taxon>Pseudomonadota</taxon>
        <taxon>Betaproteobacteria</taxon>
        <taxon>Burkholderiales</taxon>
        <taxon>Sphaerotilaceae</taxon>
        <taxon>Roseateles</taxon>
    </lineage>
</organism>
<keyword evidence="3" id="KW-1185">Reference proteome</keyword>
<reference evidence="2 3" key="1">
    <citation type="submission" date="2022-10" db="EMBL/GenBank/DDBJ databases">
        <title>paucibacter sp. hw8 Genome sequencing.</title>
        <authorList>
            <person name="Park S."/>
        </authorList>
    </citation>
    <scope>NUCLEOTIDE SEQUENCE [LARGE SCALE GENOMIC DNA]</scope>
    <source>
        <strain evidence="3">hw8</strain>
    </source>
</reference>
<protein>
    <submittedName>
        <fullName evidence="2">Uncharacterized protein</fullName>
    </submittedName>
</protein>
<dbReference type="Proteomes" id="UP001219862">
    <property type="component" value="Unassembled WGS sequence"/>
</dbReference>
<keyword evidence="1" id="KW-1133">Transmembrane helix</keyword>
<keyword evidence="1" id="KW-0812">Transmembrane</keyword>
<sequence length="61" mass="6910">MMLFRLVVGLLLFAGVICFALYIGTQQVVWRQRGLLIVKWTVLAGLAFFAVLILERLAMLL</sequence>
<comment type="caution">
    <text evidence="2">The sequence shown here is derived from an EMBL/GenBank/DDBJ whole genome shotgun (WGS) entry which is preliminary data.</text>
</comment>
<dbReference type="EMBL" id="JAQQXS010000002">
    <property type="protein sequence ID" value="MDC8784127.1"/>
    <property type="molecule type" value="Genomic_DNA"/>
</dbReference>
<dbReference type="RefSeq" id="WP_273595242.1">
    <property type="nucleotide sequence ID" value="NZ_JAQQXS010000002.1"/>
</dbReference>
<evidence type="ECO:0000313" key="2">
    <source>
        <dbReference type="EMBL" id="MDC8784127.1"/>
    </source>
</evidence>
<name>A0ABT5KMH9_9BURK</name>
<feature type="transmembrane region" description="Helical" evidence="1">
    <location>
        <begin position="36"/>
        <end position="54"/>
    </location>
</feature>
<keyword evidence="1" id="KW-0472">Membrane</keyword>
<evidence type="ECO:0000256" key="1">
    <source>
        <dbReference type="SAM" id="Phobius"/>
    </source>
</evidence>